<dbReference type="GO" id="GO:0004400">
    <property type="term" value="F:histidinol-phosphate transaminase activity"/>
    <property type="evidence" value="ECO:0007669"/>
    <property type="project" value="UniProtKB-UniRule"/>
</dbReference>
<accession>A0A2X4VX99</accession>
<organism evidence="11 12">
    <name type="scientific">Lederbergia lenta</name>
    <name type="common">Bacillus lentus</name>
    <dbReference type="NCBI Taxonomy" id="1467"/>
    <lineage>
        <taxon>Bacteria</taxon>
        <taxon>Bacillati</taxon>
        <taxon>Bacillota</taxon>
        <taxon>Bacilli</taxon>
        <taxon>Bacillales</taxon>
        <taxon>Bacillaceae</taxon>
        <taxon>Lederbergia</taxon>
    </lineage>
</organism>
<feature type="domain" description="Aminotransferase class I/classII large" evidence="10">
    <location>
        <begin position="30"/>
        <end position="351"/>
    </location>
</feature>
<dbReference type="InterPro" id="IPR015421">
    <property type="entry name" value="PyrdxlP-dep_Trfase_major"/>
</dbReference>
<dbReference type="InterPro" id="IPR001917">
    <property type="entry name" value="Aminotrans_II_pyridoxalP_BS"/>
</dbReference>
<dbReference type="InterPro" id="IPR005861">
    <property type="entry name" value="HisP_aminotrans"/>
</dbReference>
<comment type="catalytic activity">
    <reaction evidence="8 9">
        <text>L-histidinol phosphate + 2-oxoglutarate = 3-(imidazol-4-yl)-2-oxopropyl phosphate + L-glutamate</text>
        <dbReference type="Rhea" id="RHEA:23744"/>
        <dbReference type="ChEBI" id="CHEBI:16810"/>
        <dbReference type="ChEBI" id="CHEBI:29985"/>
        <dbReference type="ChEBI" id="CHEBI:57766"/>
        <dbReference type="ChEBI" id="CHEBI:57980"/>
        <dbReference type="EC" id="2.6.1.9"/>
    </reaction>
</comment>
<dbReference type="Pfam" id="PF00155">
    <property type="entry name" value="Aminotran_1_2"/>
    <property type="match status" value="1"/>
</dbReference>
<keyword evidence="5 9" id="KW-0808">Transferase</keyword>
<dbReference type="PANTHER" id="PTHR43643:SF3">
    <property type="entry name" value="HISTIDINOL-PHOSPHATE AMINOTRANSFERASE"/>
    <property type="match status" value="1"/>
</dbReference>
<dbReference type="SUPFAM" id="SSF53383">
    <property type="entry name" value="PLP-dependent transferases"/>
    <property type="match status" value="1"/>
</dbReference>
<dbReference type="InterPro" id="IPR050106">
    <property type="entry name" value="HistidinolP_aminotransfase"/>
</dbReference>
<feature type="modified residue" description="N6-(pyridoxal phosphate)lysine" evidence="9">
    <location>
        <position position="222"/>
    </location>
</feature>
<evidence type="ECO:0000256" key="1">
    <source>
        <dbReference type="ARBA" id="ARBA00001933"/>
    </source>
</evidence>
<evidence type="ECO:0000313" key="11">
    <source>
        <dbReference type="EMBL" id="SQI56636.1"/>
    </source>
</evidence>
<reference evidence="11 12" key="1">
    <citation type="submission" date="2018-06" db="EMBL/GenBank/DDBJ databases">
        <authorList>
            <consortium name="Pathogen Informatics"/>
            <person name="Doyle S."/>
        </authorList>
    </citation>
    <scope>NUCLEOTIDE SEQUENCE [LARGE SCALE GENOMIC DNA]</scope>
    <source>
        <strain evidence="11 12">NCTC4824</strain>
    </source>
</reference>
<keyword evidence="12" id="KW-1185">Reference proteome</keyword>
<comment type="cofactor">
    <cofactor evidence="1 9">
        <name>pyridoxal 5'-phosphate</name>
        <dbReference type="ChEBI" id="CHEBI:597326"/>
    </cofactor>
</comment>
<dbReference type="EMBL" id="LS483476">
    <property type="protein sequence ID" value="SQI56636.1"/>
    <property type="molecule type" value="Genomic_DNA"/>
</dbReference>
<dbReference type="InterPro" id="IPR015424">
    <property type="entry name" value="PyrdxlP-dep_Trfase"/>
</dbReference>
<dbReference type="STRING" id="1348624.GCA_001591545_01060"/>
<evidence type="ECO:0000256" key="8">
    <source>
        <dbReference type="ARBA" id="ARBA00047481"/>
    </source>
</evidence>
<keyword evidence="4 9" id="KW-0032">Aminotransferase</keyword>
<dbReference type="InterPro" id="IPR015422">
    <property type="entry name" value="PyrdxlP-dep_Trfase_small"/>
</dbReference>
<dbReference type="GO" id="GO:0000105">
    <property type="term" value="P:L-histidine biosynthetic process"/>
    <property type="evidence" value="ECO:0007669"/>
    <property type="project" value="UniProtKB-UniRule"/>
</dbReference>
<keyword evidence="9" id="KW-0028">Amino-acid biosynthesis</keyword>
<sequence length="359" mass="40520">MKVKKQLLTLKAYVPGKSSEEVRKEYGLEKIVKLASNENPYGSSPTVLEAISTAIPSFAIYPDGAAVELRETVARYVGVNEDQLLFSSGLDELIQIISRAILSPETNAIMAEETFSQYKHHAVIENAEIREVPLKDGTHDLDGMASKIDGNTRVIWICNPNNPTGTYVGKKDLEQFLSRVPSHVLVVLDEAYYEYAIADDYPQTIELLKQYENLLVLRTFSKAFGLAAFRIGYGIGSSAFIKQLEIARLPFNTSVLAQTAAIAALQDLEFVSHSVKKNREEIKKFYDFFDQHQITFYPSQTNFIYINIPGKSSEEVFQHLLERGFIVRAFPKGVRITVGREQENKELLEQIEKMILVKQ</sequence>
<dbReference type="Gene3D" id="3.90.1150.10">
    <property type="entry name" value="Aspartate Aminotransferase, domain 1"/>
    <property type="match status" value="1"/>
</dbReference>
<evidence type="ECO:0000256" key="7">
    <source>
        <dbReference type="ARBA" id="ARBA00023102"/>
    </source>
</evidence>
<evidence type="ECO:0000256" key="5">
    <source>
        <dbReference type="ARBA" id="ARBA00022679"/>
    </source>
</evidence>
<comment type="similarity">
    <text evidence="9">Belongs to the class-II pyridoxal-phosphate-dependent aminotransferase family. Histidinol-phosphate aminotransferase subfamily.</text>
</comment>
<dbReference type="EC" id="2.6.1.9" evidence="9"/>
<dbReference type="HAMAP" id="MF_01023">
    <property type="entry name" value="HisC_aminotrans_2"/>
    <property type="match status" value="1"/>
</dbReference>
<dbReference type="NCBIfam" id="TIGR01141">
    <property type="entry name" value="hisC"/>
    <property type="match status" value="1"/>
</dbReference>
<name>A0A2X4VX99_LEDLE</name>
<protein>
    <recommendedName>
        <fullName evidence="9">Histidinol-phosphate aminotransferase</fullName>
        <ecNumber evidence="9">2.6.1.9</ecNumber>
    </recommendedName>
    <alternativeName>
        <fullName evidence="9">Imidazole acetol-phosphate transaminase</fullName>
    </alternativeName>
</protein>
<dbReference type="GO" id="GO:0030170">
    <property type="term" value="F:pyridoxal phosphate binding"/>
    <property type="evidence" value="ECO:0007669"/>
    <property type="project" value="InterPro"/>
</dbReference>
<dbReference type="PROSITE" id="PS00599">
    <property type="entry name" value="AA_TRANSFER_CLASS_2"/>
    <property type="match status" value="1"/>
</dbReference>
<proteinExistence type="inferred from homology"/>
<evidence type="ECO:0000256" key="4">
    <source>
        <dbReference type="ARBA" id="ARBA00022576"/>
    </source>
</evidence>
<evidence type="ECO:0000313" key="12">
    <source>
        <dbReference type="Proteomes" id="UP000249134"/>
    </source>
</evidence>
<keyword evidence="6 9" id="KW-0663">Pyridoxal phosphate</keyword>
<keyword evidence="7 9" id="KW-0368">Histidine biosynthesis</keyword>
<evidence type="ECO:0000256" key="9">
    <source>
        <dbReference type="HAMAP-Rule" id="MF_01023"/>
    </source>
</evidence>
<dbReference type="CDD" id="cd00609">
    <property type="entry name" value="AAT_like"/>
    <property type="match status" value="1"/>
</dbReference>
<dbReference type="PANTHER" id="PTHR43643">
    <property type="entry name" value="HISTIDINOL-PHOSPHATE AMINOTRANSFERASE 2"/>
    <property type="match status" value="1"/>
</dbReference>
<dbReference type="InterPro" id="IPR004839">
    <property type="entry name" value="Aminotransferase_I/II_large"/>
</dbReference>
<gene>
    <name evidence="11" type="primary">hisC_2</name>
    <name evidence="9" type="synonym">hisC</name>
    <name evidence="11" type="ORF">NCTC4824_01995</name>
</gene>
<evidence type="ECO:0000256" key="2">
    <source>
        <dbReference type="ARBA" id="ARBA00005011"/>
    </source>
</evidence>
<dbReference type="Gene3D" id="3.40.640.10">
    <property type="entry name" value="Type I PLP-dependent aspartate aminotransferase-like (Major domain)"/>
    <property type="match status" value="1"/>
</dbReference>
<comment type="subunit">
    <text evidence="3 9">Homodimer.</text>
</comment>
<dbReference type="Proteomes" id="UP000249134">
    <property type="component" value="Chromosome 1"/>
</dbReference>
<evidence type="ECO:0000256" key="3">
    <source>
        <dbReference type="ARBA" id="ARBA00011738"/>
    </source>
</evidence>
<dbReference type="RefSeq" id="WP_066137921.1">
    <property type="nucleotide sequence ID" value="NZ_CBCSGM010000001.1"/>
</dbReference>
<evidence type="ECO:0000256" key="6">
    <source>
        <dbReference type="ARBA" id="ARBA00022898"/>
    </source>
</evidence>
<dbReference type="KEGG" id="blen:NCTC4824_01995"/>
<dbReference type="UniPathway" id="UPA00031">
    <property type="reaction ID" value="UER00012"/>
</dbReference>
<comment type="pathway">
    <text evidence="2 9">Amino-acid biosynthesis; L-histidine biosynthesis; L-histidine from 5-phospho-alpha-D-ribose 1-diphosphate: step 7/9.</text>
</comment>
<evidence type="ECO:0000259" key="10">
    <source>
        <dbReference type="Pfam" id="PF00155"/>
    </source>
</evidence>
<dbReference type="AlphaFoldDB" id="A0A2X4VX99"/>